<dbReference type="Proteomes" id="UP001057753">
    <property type="component" value="Unassembled WGS sequence"/>
</dbReference>
<dbReference type="AlphaFoldDB" id="A0A9Q4FXK3"/>
<keyword evidence="2" id="KW-1185">Reference proteome</keyword>
<evidence type="ECO:0000313" key="2">
    <source>
        <dbReference type="Proteomes" id="UP001057753"/>
    </source>
</evidence>
<protein>
    <submittedName>
        <fullName evidence="1">Uncharacterized protein</fullName>
    </submittedName>
</protein>
<sequence length="145" mass="16803">MINQVNENEQKRVLTAFRFNIPASEDRELYVTDKPVVIESFEWGHTDDDTIAPLLYNFNDDMSSNYNGNVFVSNRATARGFLRPRNIINDGSSYFEPKIYDEVADVYSFKLSQPIYMPNGARLLYRNFSDSSTVSTWHLVVRELT</sequence>
<accession>A0A9Q4FXK3</accession>
<gene>
    <name evidence="1" type="ORF">HXA33_01490</name>
</gene>
<comment type="caution">
    <text evidence="1">The sequence shown here is derived from an EMBL/GenBank/DDBJ whole genome shotgun (WGS) entry which is preliminary data.</text>
</comment>
<proteinExistence type="predicted"/>
<evidence type="ECO:0000313" key="1">
    <source>
        <dbReference type="EMBL" id="MCR6095222.1"/>
    </source>
</evidence>
<organism evidence="1 2">
    <name type="scientific">Salipaludibacillus agaradhaerens</name>
    <name type="common">Bacillus agaradhaerens</name>
    <dbReference type="NCBI Taxonomy" id="76935"/>
    <lineage>
        <taxon>Bacteria</taxon>
        <taxon>Bacillati</taxon>
        <taxon>Bacillota</taxon>
        <taxon>Bacilli</taxon>
        <taxon>Bacillales</taxon>
        <taxon>Bacillaceae</taxon>
    </lineage>
</organism>
<reference evidence="1" key="1">
    <citation type="submission" date="2020-06" db="EMBL/GenBank/DDBJ databases">
        <title>Insight into the genomes of haloalkaliphilic bacilli from Kenyan soda lakes.</title>
        <authorList>
            <person name="Mwirichia R."/>
            <person name="Villamizar G.C."/>
            <person name="Poehlein A."/>
            <person name="Mugweru J."/>
            <person name="Kipnyargis A."/>
            <person name="Kiplimo D."/>
            <person name="Orwa P."/>
            <person name="Daniel R."/>
        </authorList>
    </citation>
    <scope>NUCLEOTIDE SEQUENCE</scope>
    <source>
        <strain evidence="1">B1096_S55</strain>
    </source>
</reference>
<dbReference type="EMBL" id="JABXYM010000001">
    <property type="protein sequence ID" value="MCR6095222.1"/>
    <property type="molecule type" value="Genomic_DNA"/>
</dbReference>
<dbReference type="RefSeq" id="WP_257819900.1">
    <property type="nucleotide sequence ID" value="NZ_JABXYM010000001.1"/>
</dbReference>
<name>A0A9Q4FXK3_SALAG</name>